<dbReference type="EMBL" id="BDQM01000027">
    <property type="protein sequence ID" value="GAW97193.1"/>
    <property type="molecule type" value="Genomic_DNA"/>
</dbReference>
<dbReference type="EC" id="3.5.2.6" evidence="3"/>
<name>A0ABQ0MXU9_9GAMM</name>
<dbReference type="GO" id="GO:0008800">
    <property type="term" value="F:beta-lactamase activity"/>
    <property type="evidence" value="ECO:0007669"/>
    <property type="project" value="UniProtKB-EC"/>
</dbReference>
<reference evidence="3 4" key="1">
    <citation type="submission" date="2017-06" db="EMBL/GenBank/DDBJ databases">
        <title>Whole Genome Sequences of Colwellia marinimaniae MTCD1.</title>
        <authorList>
            <person name="Kusumoto H."/>
            <person name="Inoue M."/>
            <person name="Tanikawa K."/>
            <person name="Maeji H."/>
            <person name="Cameron J.H."/>
            <person name="Bartlett D.H."/>
        </authorList>
    </citation>
    <scope>NUCLEOTIDE SEQUENCE [LARGE SCALE GENOMIC DNA]</scope>
    <source>
        <strain evidence="3 4">MTCD1</strain>
    </source>
</reference>
<dbReference type="Proteomes" id="UP000197068">
    <property type="component" value="Unassembled WGS sequence"/>
</dbReference>
<feature type="chain" id="PRO_5046417206" evidence="1">
    <location>
        <begin position="34"/>
        <end position="279"/>
    </location>
</feature>
<evidence type="ECO:0000259" key="2">
    <source>
        <dbReference type="Pfam" id="PF00905"/>
    </source>
</evidence>
<keyword evidence="4" id="KW-1185">Reference proteome</keyword>
<evidence type="ECO:0000313" key="3">
    <source>
        <dbReference type="EMBL" id="GAW97193.1"/>
    </source>
</evidence>
<protein>
    <submittedName>
        <fullName evidence="3">Beta-lactamase</fullName>
        <ecNumber evidence="3">3.5.2.6</ecNumber>
    </submittedName>
</protein>
<feature type="signal peptide" evidence="1">
    <location>
        <begin position="1"/>
        <end position="33"/>
    </location>
</feature>
<keyword evidence="3" id="KW-0378">Hydrolase</keyword>
<dbReference type="InterPro" id="IPR001460">
    <property type="entry name" value="PCN-bd_Tpept"/>
</dbReference>
<evidence type="ECO:0000313" key="4">
    <source>
        <dbReference type="Proteomes" id="UP000197068"/>
    </source>
</evidence>
<comment type="caution">
    <text evidence="3">The sequence shown here is derived from an EMBL/GenBank/DDBJ whole genome shotgun (WGS) entry which is preliminary data.</text>
</comment>
<organism evidence="3 4">
    <name type="scientific">Colwellia marinimaniae</name>
    <dbReference type="NCBI Taxonomy" id="1513592"/>
    <lineage>
        <taxon>Bacteria</taxon>
        <taxon>Pseudomonadati</taxon>
        <taxon>Pseudomonadota</taxon>
        <taxon>Gammaproteobacteria</taxon>
        <taxon>Alteromonadales</taxon>
        <taxon>Colwelliaceae</taxon>
        <taxon>Colwellia</taxon>
    </lineage>
</organism>
<feature type="domain" description="Penicillin-binding protein transpeptidase" evidence="2">
    <location>
        <begin position="54"/>
        <end position="269"/>
    </location>
</feature>
<keyword evidence="1" id="KW-0732">Signal</keyword>
<sequence>MKPFKKNSSIIKAVIITAVMLIASLAISPVSQAEAPKNLGADWGKYFKKYNATGTIVILDQRANQEQSWVFDQKRAQQRYSPASTYKIPHTLFALDAGLVKDEWQVFPWDGVKRAYSPHNRDQNLRSAMRNSAVWVYDIFAKQLGKQKSGNYLKKIAYGNADPSTAQGSYWIEGKLAVSAHEQIEFLQRLYKNELPFKVEHQLLVKDLMVIAAKRTWILRAKTGWQGRHGWWVGWVEWPNGPVFFALNIDTPDGMSDLYKRQAIVRDILMSIEALPSNS</sequence>
<dbReference type="InterPro" id="IPR012338">
    <property type="entry name" value="Beta-lactam/transpept-like"/>
</dbReference>
<dbReference type="Pfam" id="PF00905">
    <property type="entry name" value="Transpeptidase"/>
    <property type="match status" value="1"/>
</dbReference>
<evidence type="ECO:0000256" key="1">
    <source>
        <dbReference type="SAM" id="SignalP"/>
    </source>
</evidence>
<gene>
    <name evidence="3" type="primary">blaA</name>
    <name evidence="3" type="ORF">MTCD1_02819</name>
</gene>
<accession>A0ABQ0MXU9</accession>
<proteinExistence type="predicted"/>
<dbReference type="Gene3D" id="3.40.710.10">
    <property type="entry name" value="DD-peptidase/beta-lactamase superfamily"/>
    <property type="match status" value="1"/>
</dbReference>
<dbReference type="NCBIfam" id="NF012161">
    <property type="entry name" value="bla_class_D_main"/>
    <property type="match status" value="1"/>
</dbReference>
<dbReference type="SUPFAM" id="SSF56601">
    <property type="entry name" value="beta-lactamase/transpeptidase-like"/>
    <property type="match status" value="1"/>
</dbReference>